<dbReference type="GO" id="GO:0005634">
    <property type="term" value="C:nucleus"/>
    <property type="evidence" value="ECO:0007669"/>
    <property type="project" value="UniProtKB-SubCell"/>
</dbReference>
<comment type="cofactor">
    <cofactor evidence="1">
        <name>a divalent metal cation</name>
        <dbReference type="ChEBI" id="CHEBI:60240"/>
    </cofactor>
</comment>
<dbReference type="STRING" id="1314783.A0A165M2C5"/>
<evidence type="ECO:0000256" key="1">
    <source>
        <dbReference type="ARBA" id="ARBA00001968"/>
    </source>
</evidence>
<dbReference type="EMBL" id="KV429111">
    <property type="protein sequence ID" value="KZT65156.1"/>
    <property type="molecule type" value="Genomic_DNA"/>
</dbReference>
<dbReference type="InterPro" id="IPR045249">
    <property type="entry name" value="HARBI1-like"/>
</dbReference>
<evidence type="ECO:0000256" key="3">
    <source>
        <dbReference type="ARBA" id="ARBA00006958"/>
    </source>
</evidence>
<evidence type="ECO:0000313" key="10">
    <source>
        <dbReference type="Proteomes" id="UP000076727"/>
    </source>
</evidence>
<comment type="subcellular location">
    <subcellularLocation>
        <location evidence="2">Nucleus</location>
    </subcellularLocation>
</comment>
<evidence type="ECO:0000256" key="5">
    <source>
        <dbReference type="ARBA" id="ARBA00022723"/>
    </source>
</evidence>
<protein>
    <recommendedName>
        <fullName evidence="8">DDE Tnp4 domain-containing protein</fullName>
    </recommendedName>
</protein>
<accession>A0A165M2C5</accession>
<dbReference type="GO" id="GO:0046872">
    <property type="term" value="F:metal ion binding"/>
    <property type="evidence" value="ECO:0007669"/>
    <property type="project" value="UniProtKB-KW"/>
</dbReference>
<evidence type="ECO:0000259" key="8">
    <source>
        <dbReference type="Pfam" id="PF13359"/>
    </source>
</evidence>
<keyword evidence="10" id="KW-1185">Reference proteome</keyword>
<evidence type="ECO:0000256" key="6">
    <source>
        <dbReference type="ARBA" id="ARBA00022801"/>
    </source>
</evidence>
<keyword evidence="6" id="KW-0378">Hydrolase</keyword>
<dbReference type="GO" id="GO:0016787">
    <property type="term" value="F:hydrolase activity"/>
    <property type="evidence" value="ECO:0007669"/>
    <property type="project" value="UniProtKB-KW"/>
</dbReference>
<evidence type="ECO:0000313" key="9">
    <source>
        <dbReference type="EMBL" id="KZT65156.1"/>
    </source>
</evidence>
<keyword evidence="7" id="KW-0539">Nucleus</keyword>
<dbReference type="PANTHER" id="PTHR22930">
    <property type="match status" value="1"/>
</dbReference>
<dbReference type="Proteomes" id="UP000076727">
    <property type="component" value="Unassembled WGS sequence"/>
</dbReference>
<reference evidence="9 10" key="1">
    <citation type="journal article" date="2016" name="Mol. Biol. Evol.">
        <title>Comparative Genomics of Early-Diverging Mushroom-Forming Fungi Provides Insights into the Origins of Lignocellulose Decay Capabilities.</title>
        <authorList>
            <person name="Nagy L.G."/>
            <person name="Riley R."/>
            <person name="Tritt A."/>
            <person name="Adam C."/>
            <person name="Daum C."/>
            <person name="Floudas D."/>
            <person name="Sun H."/>
            <person name="Yadav J.S."/>
            <person name="Pangilinan J."/>
            <person name="Larsson K.H."/>
            <person name="Matsuura K."/>
            <person name="Barry K."/>
            <person name="Labutti K."/>
            <person name="Kuo R."/>
            <person name="Ohm R.A."/>
            <person name="Bhattacharya S.S."/>
            <person name="Shirouzu T."/>
            <person name="Yoshinaga Y."/>
            <person name="Martin F.M."/>
            <person name="Grigoriev I.V."/>
            <person name="Hibbett D.S."/>
        </authorList>
    </citation>
    <scope>NUCLEOTIDE SEQUENCE [LARGE SCALE GENOMIC DNA]</scope>
    <source>
        <strain evidence="9 10">L-15889</strain>
    </source>
</reference>
<dbReference type="PANTHER" id="PTHR22930:SF85">
    <property type="entry name" value="GH03217P-RELATED"/>
    <property type="match status" value="1"/>
</dbReference>
<organism evidence="9 10">
    <name type="scientific">Daedalea quercina L-15889</name>
    <dbReference type="NCBI Taxonomy" id="1314783"/>
    <lineage>
        <taxon>Eukaryota</taxon>
        <taxon>Fungi</taxon>
        <taxon>Dikarya</taxon>
        <taxon>Basidiomycota</taxon>
        <taxon>Agaricomycotina</taxon>
        <taxon>Agaricomycetes</taxon>
        <taxon>Polyporales</taxon>
        <taxon>Fomitopsis</taxon>
    </lineage>
</organism>
<feature type="domain" description="DDE Tnp4" evidence="8">
    <location>
        <begin position="16"/>
        <end position="106"/>
    </location>
</feature>
<dbReference type="GO" id="GO:0004518">
    <property type="term" value="F:nuclease activity"/>
    <property type="evidence" value="ECO:0007669"/>
    <property type="project" value="UniProtKB-KW"/>
</dbReference>
<keyword evidence="5" id="KW-0479">Metal-binding</keyword>
<name>A0A165M2C5_9APHY</name>
<evidence type="ECO:0000256" key="2">
    <source>
        <dbReference type="ARBA" id="ARBA00004123"/>
    </source>
</evidence>
<feature type="non-terminal residue" evidence="9">
    <location>
        <position position="118"/>
    </location>
</feature>
<evidence type="ECO:0000256" key="7">
    <source>
        <dbReference type="ARBA" id="ARBA00023242"/>
    </source>
</evidence>
<dbReference type="InterPro" id="IPR027806">
    <property type="entry name" value="HARBI1_dom"/>
</dbReference>
<keyword evidence="4" id="KW-0540">Nuclease</keyword>
<dbReference type="Pfam" id="PF13359">
    <property type="entry name" value="DDE_Tnp_4"/>
    <property type="match status" value="1"/>
</dbReference>
<proteinExistence type="inferred from homology"/>
<comment type="similarity">
    <text evidence="3">Belongs to the HARBI1 family.</text>
</comment>
<feature type="non-terminal residue" evidence="9">
    <location>
        <position position="1"/>
    </location>
</feature>
<sequence>TAFKETFTWAHHDQLLHPYEWIWADSAYPLLPWLITPFKAPRGERLTARQRTFNYRLSKIRVAAEHAIGLLKIRWQSLKELRIYITSEVKLAYAVMWIRTCLIMHNMVIKSELAHGHD</sequence>
<gene>
    <name evidence="9" type="ORF">DAEQUDRAFT_654571</name>
</gene>
<evidence type="ECO:0000256" key="4">
    <source>
        <dbReference type="ARBA" id="ARBA00022722"/>
    </source>
</evidence>
<dbReference type="OrthoDB" id="2659088at2759"/>
<dbReference type="AlphaFoldDB" id="A0A165M2C5"/>